<dbReference type="Proteomes" id="UP001213664">
    <property type="component" value="Chromosome"/>
</dbReference>
<name>A0AAJ5WVX7_9CAUL</name>
<evidence type="ECO:0000313" key="2">
    <source>
        <dbReference type="Proteomes" id="UP001213664"/>
    </source>
</evidence>
<gene>
    <name evidence="1" type="ORF">P0Y50_12030</name>
</gene>
<reference evidence="1" key="1">
    <citation type="submission" date="2023-03" db="EMBL/GenBank/DDBJ databases">
        <title>Andean soil-derived lignocellulolytic bacterial consortium as a source of novel taxa and putative plastic-active enzymes.</title>
        <authorList>
            <person name="Diaz-Garcia L."/>
            <person name="Chuvochina M."/>
            <person name="Feuerriegel G."/>
            <person name="Bunk B."/>
            <person name="Sproer C."/>
            <person name="Streit W.R."/>
            <person name="Rodriguez L.M."/>
            <person name="Overmann J."/>
            <person name="Jimenez D.J."/>
        </authorList>
    </citation>
    <scope>NUCLEOTIDE SEQUENCE</scope>
    <source>
        <strain evidence="1">MAG 833</strain>
    </source>
</reference>
<proteinExistence type="predicted"/>
<accession>A0AAJ5WVX7</accession>
<evidence type="ECO:0000313" key="1">
    <source>
        <dbReference type="EMBL" id="WEK39266.1"/>
    </source>
</evidence>
<protein>
    <submittedName>
        <fullName evidence="1">Uncharacterized protein</fullName>
    </submittedName>
</protein>
<sequence length="190" mass="20797">MGDIEVRKGRWAGFVDYQYARTKEGMSLMGLPSELGTRSTTVAGGLAYRLVDSPLGGRTVFGDPRSFRVQPIVGARWSKLRADLNTPLGATSKGVDWTDMLVGLRVEADATDRWTLRGQVDAGGLDGNNRSSRSWQALATYHTPLAGGAVAVNLGYRLLEQNYQQNDFTGQRFDWSVTRHGPVVGLSLTY</sequence>
<dbReference type="AlphaFoldDB" id="A0AAJ5WVX7"/>
<dbReference type="EMBL" id="CP119326">
    <property type="protein sequence ID" value="WEK39266.1"/>
    <property type="molecule type" value="Genomic_DNA"/>
</dbReference>
<organism evidence="1 2">
    <name type="scientific">Candidatus Brevundimonas colombiensis</name>
    <dbReference type="NCBI Taxonomy" id="3121376"/>
    <lineage>
        <taxon>Bacteria</taxon>
        <taxon>Pseudomonadati</taxon>
        <taxon>Pseudomonadota</taxon>
        <taxon>Alphaproteobacteria</taxon>
        <taxon>Caulobacterales</taxon>
        <taxon>Caulobacteraceae</taxon>
        <taxon>Brevundimonas</taxon>
    </lineage>
</organism>